<accession>A0A511MBW4</accession>
<dbReference type="AlphaFoldDB" id="A0A511MBW4"/>
<evidence type="ECO:0000313" key="4">
    <source>
        <dbReference type="Proteomes" id="UP000321424"/>
    </source>
</evidence>
<organism evidence="3 4">
    <name type="scientific">Nocardia ninae NBRC 108245</name>
    <dbReference type="NCBI Taxonomy" id="1210091"/>
    <lineage>
        <taxon>Bacteria</taxon>
        <taxon>Bacillati</taxon>
        <taxon>Actinomycetota</taxon>
        <taxon>Actinomycetes</taxon>
        <taxon>Mycobacteriales</taxon>
        <taxon>Nocardiaceae</taxon>
        <taxon>Nocardia</taxon>
    </lineage>
</organism>
<sequence length="252" mass="27391">MTQLGKIVALLTALIIFFWVIVWIGNPYLDDKKSPNSAAPSWTAQAPVLPSTTFVPPPPGFPSMEFPPPLPEVRRGQPQPVPTRFGLSYSVPSDTNWQPSNSTALGWTEASYGAGSVYGYRYCDEDKSSRLAVVGVTSINGVDFDTAARTEVGLAEQIFADKAGRKPKVEIRGPFALDVSGRPAVRYTAVVTDIPADDRCDPPRAQFDIVATPAYATAEVMLLMVEHHVGLPKSLSDNDVDTIIRSLRKTDQ</sequence>
<evidence type="ECO:0000256" key="1">
    <source>
        <dbReference type="SAM" id="Phobius"/>
    </source>
</evidence>
<dbReference type="Pfam" id="PF26056">
    <property type="entry name" value="DUF8017"/>
    <property type="match status" value="1"/>
</dbReference>
<gene>
    <name evidence="3" type="ORF">NN4_26710</name>
</gene>
<proteinExistence type="predicted"/>
<keyword evidence="1" id="KW-1133">Transmembrane helix</keyword>
<keyword evidence="4" id="KW-1185">Reference proteome</keyword>
<evidence type="ECO:0000313" key="3">
    <source>
        <dbReference type="EMBL" id="GEM38152.1"/>
    </source>
</evidence>
<evidence type="ECO:0000259" key="2">
    <source>
        <dbReference type="Pfam" id="PF26056"/>
    </source>
</evidence>
<dbReference type="EMBL" id="BJXA01000014">
    <property type="protein sequence ID" value="GEM38152.1"/>
    <property type="molecule type" value="Genomic_DNA"/>
</dbReference>
<keyword evidence="1" id="KW-0812">Transmembrane</keyword>
<keyword evidence="1" id="KW-0472">Membrane</keyword>
<comment type="caution">
    <text evidence="3">The sequence shown here is derived from an EMBL/GenBank/DDBJ whole genome shotgun (WGS) entry which is preliminary data.</text>
</comment>
<name>A0A511MBW4_9NOCA</name>
<dbReference type="Proteomes" id="UP000321424">
    <property type="component" value="Unassembled WGS sequence"/>
</dbReference>
<dbReference type="OrthoDB" id="4552829at2"/>
<feature type="domain" description="DUF8017" evidence="2">
    <location>
        <begin position="81"/>
        <end position="250"/>
    </location>
</feature>
<feature type="transmembrane region" description="Helical" evidence="1">
    <location>
        <begin position="7"/>
        <end position="25"/>
    </location>
</feature>
<protein>
    <recommendedName>
        <fullName evidence="2">DUF8017 domain-containing protein</fullName>
    </recommendedName>
</protein>
<dbReference type="RefSeq" id="WP_147130201.1">
    <property type="nucleotide sequence ID" value="NZ_BJXA01000014.1"/>
</dbReference>
<dbReference type="InterPro" id="IPR058330">
    <property type="entry name" value="DUF8017"/>
</dbReference>
<reference evidence="3 4" key="1">
    <citation type="submission" date="2019-07" db="EMBL/GenBank/DDBJ databases">
        <title>Whole genome shotgun sequence of Nocardia ninae NBRC 108245.</title>
        <authorList>
            <person name="Hosoyama A."/>
            <person name="Uohara A."/>
            <person name="Ohji S."/>
            <person name="Ichikawa N."/>
        </authorList>
    </citation>
    <scope>NUCLEOTIDE SEQUENCE [LARGE SCALE GENOMIC DNA]</scope>
    <source>
        <strain evidence="3 4">NBRC 108245</strain>
    </source>
</reference>